<sequence length="21" mass="2594">MQIQDIMLPSCVNHKLFRSWF</sequence>
<organism evidence="1">
    <name type="scientific">Anguilla anguilla</name>
    <name type="common">European freshwater eel</name>
    <name type="synonym">Muraena anguilla</name>
    <dbReference type="NCBI Taxonomy" id="7936"/>
    <lineage>
        <taxon>Eukaryota</taxon>
        <taxon>Metazoa</taxon>
        <taxon>Chordata</taxon>
        <taxon>Craniata</taxon>
        <taxon>Vertebrata</taxon>
        <taxon>Euteleostomi</taxon>
        <taxon>Actinopterygii</taxon>
        <taxon>Neopterygii</taxon>
        <taxon>Teleostei</taxon>
        <taxon>Anguilliformes</taxon>
        <taxon>Anguillidae</taxon>
        <taxon>Anguilla</taxon>
    </lineage>
</organism>
<protein>
    <submittedName>
        <fullName evidence="1">Uncharacterized protein</fullName>
    </submittedName>
</protein>
<reference evidence="1" key="2">
    <citation type="journal article" date="2015" name="Fish Shellfish Immunol.">
        <title>Early steps in the European eel (Anguilla anguilla)-Vibrio vulnificus interaction in the gills: Role of the RtxA13 toxin.</title>
        <authorList>
            <person name="Callol A."/>
            <person name="Pajuelo D."/>
            <person name="Ebbesson L."/>
            <person name="Teles M."/>
            <person name="MacKenzie S."/>
            <person name="Amaro C."/>
        </authorList>
    </citation>
    <scope>NUCLEOTIDE SEQUENCE</scope>
</reference>
<dbReference type="AlphaFoldDB" id="A0A0E9ST28"/>
<proteinExistence type="predicted"/>
<accession>A0A0E9ST28</accession>
<evidence type="ECO:0000313" key="1">
    <source>
        <dbReference type="EMBL" id="JAH43698.1"/>
    </source>
</evidence>
<reference evidence="1" key="1">
    <citation type="submission" date="2014-11" db="EMBL/GenBank/DDBJ databases">
        <authorList>
            <person name="Amaro Gonzalez C."/>
        </authorList>
    </citation>
    <scope>NUCLEOTIDE SEQUENCE</scope>
</reference>
<name>A0A0E9ST28_ANGAN</name>
<dbReference type="EMBL" id="GBXM01064879">
    <property type="protein sequence ID" value="JAH43698.1"/>
    <property type="molecule type" value="Transcribed_RNA"/>
</dbReference>